<sequence>MNYSILPEEMLVPESDDSDFNNKIEIEIKGLVMEVDLNTGKLTRIISSNPEAYLLYQPGLKIDFIPQIN</sequence>
<protein>
    <recommendedName>
        <fullName evidence="3">YlzJ-like protein</fullName>
    </recommendedName>
</protein>
<evidence type="ECO:0000313" key="2">
    <source>
        <dbReference type="Proteomes" id="UP000774000"/>
    </source>
</evidence>
<accession>A0A938XX58</accession>
<evidence type="ECO:0008006" key="3">
    <source>
        <dbReference type="Google" id="ProtNLM"/>
    </source>
</evidence>
<dbReference type="EMBL" id="JAFBDQ010000019">
    <property type="protein sequence ID" value="MBM7557891.1"/>
    <property type="molecule type" value="Genomic_DNA"/>
</dbReference>
<dbReference type="InterPro" id="IPR025619">
    <property type="entry name" value="YlzJ"/>
</dbReference>
<name>A0A938XX58_9FIRM</name>
<comment type="caution">
    <text evidence="1">The sequence shown here is derived from an EMBL/GenBank/DDBJ whole genome shotgun (WGS) entry which is preliminary data.</text>
</comment>
<gene>
    <name evidence="1" type="ORF">JOC47_002759</name>
</gene>
<evidence type="ECO:0000313" key="1">
    <source>
        <dbReference type="EMBL" id="MBM7557891.1"/>
    </source>
</evidence>
<dbReference type="Pfam" id="PF14035">
    <property type="entry name" value="YlzJ"/>
    <property type="match status" value="1"/>
</dbReference>
<dbReference type="RefSeq" id="WP_204702764.1">
    <property type="nucleotide sequence ID" value="NZ_JAFBDQ010000019.1"/>
</dbReference>
<dbReference type="AlphaFoldDB" id="A0A938XX58"/>
<organism evidence="1 2">
    <name type="scientific">Halanaerobacter jeridensis</name>
    <dbReference type="NCBI Taxonomy" id="706427"/>
    <lineage>
        <taxon>Bacteria</taxon>
        <taxon>Bacillati</taxon>
        <taxon>Bacillota</taxon>
        <taxon>Clostridia</taxon>
        <taxon>Halanaerobiales</taxon>
        <taxon>Halobacteroidaceae</taxon>
        <taxon>Halanaerobacter</taxon>
    </lineage>
</organism>
<keyword evidence="2" id="KW-1185">Reference proteome</keyword>
<dbReference type="Proteomes" id="UP000774000">
    <property type="component" value="Unassembled WGS sequence"/>
</dbReference>
<reference evidence="1" key="1">
    <citation type="submission" date="2021-01" db="EMBL/GenBank/DDBJ databases">
        <title>Genomic Encyclopedia of Type Strains, Phase IV (KMG-IV): sequencing the most valuable type-strain genomes for metagenomic binning, comparative biology and taxonomic classification.</title>
        <authorList>
            <person name="Goeker M."/>
        </authorList>
    </citation>
    <scope>NUCLEOTIDE SEQUENCE</scope>
    <source>
        <strain evidence="1">DSM 23230</strain>
    </source>
</reference>
<proteinExistence type="predicted"/>